<organism evidence="1 2">
    <name type="scientific">Penicillium daleae</name>
    <dbReference type="NCBI Taxonomy" id="63821"/>
    <lineage>
        <taxon>Eukaryota</taxon>
        <taxon>Fungi</taxon>
        <taxon>Dikarya</taxon>
        <taxon>Ascomycota</taxon>
        <taxon>Pezizomycotina</taxon>
        <taxon>Eurotiomycetes</taxon>
        <taxon>Eurotiomycetidae</taxon>
        <taxon>Eurotiales</taxon>
        <taxon>Aspergillaceae</taxon>
        <taxon>Penicillium</taxon>
    </lineage>
</organism>
<dbReference type="RefSeq" id="XP_056762922.1">
    <property type="nucleotide sequence ID" value="XM_056914073.1"/>
</dbReference>
<evidence type="ECO:0000313" key="2">
    <source>
        <dbReference type="Proteomes" id="UP001213681"/>
    </source>
</evidence>
<gene>
    <name evidence="1" type="ORF">N7458_010691</name>
</gene>
<dbReference type="InterPro" id="IPR013785">
    <property type="entry name" value="Aldolase_TIM"/>
</dbReference>
<protein>
    <submittedName>
        <fullName evidence="1">Uncharacterized protein</fullName>
    </submittedName>
</protein>
<dbReference type="GeneID" id="81604316"/>
<evidence type="ECO:0000313" key="1">
    <source>
        <dbReference type="EMBL" id="KAJ5439693.1"/>
    </source>
</evidence>
<dbReference type="Gene3D" id="3.20.20.70">
    <property type="entry name" value="Aldolase class I"/>
    <property type="match status" value="1"/>
</dbReference>
<comment type="caution">
    <text evidence="1">The sequence shown here is derived from an EMBL/GenBank/DDBJ whole genome shotgun (WGS) entry which is preliminary data.</text>
</comment>
<reference evidence="1" key="1">
    <citation type="submission" date="2022-12" db="EMBL/GenBank/DDBJ databases">
        <authorList>
            <person name="Petersen C."/>
        </authorList>
    </citation>
    <scope>NUCLEOTIDE SEQUENCE</scope>
    <source>
        <strain evidence="1">IBT 16125</strain>
    </source>
</reference>
<accession>A0AAD6FZA1</accession>
<reference evidence="1" key="2">
    <citation type="journal article" date="2023" name="IMA Fungus">
        <title>Comparative genomic study of the Penicillium genus elucidates a diverse pangenome and 15 lateral gene transfer events.</title>
        <authorList>
            <person name="Petersen C."/>
            <person name="Sorensen T."/>
            <person name="Nielsen M.R."/>
            <person name="Sondergaard T.E."/>
            <person name="Sorensen J.L."/>
            <person name="Fitzpatrick D.A."/>
            <person name="Frisvad J.C."/>
            <person name="Nielsen K.L."/>
        </authorList>
    </citation>
    <scope>NUCLEOTIDE SEQUENCE</scope>
    <source>
        <strain evidence="1">IBT 16125</strain>
    </source>
</reference>
<proteinExistence type="predicted"/>
<sequence>MWKIQQTIEQYRQYINYQVAAGKRMSLRPDLDDLFVANPASVNGVTDGQRITLMSFWLGASSSLLLGSDMTNVDDLGRQLLTTAILYNRVTQARGVENRASRPLSRT</sequence>
<dbReference type="EMBL" id="JAPVEA010000008">
    <property type="protein sequence ID" value="KAJ5439693.1"/>
    <property type="molecule type" value="Genomic_DNA"/>
</dbReference>
<dbReference type="AlphaFoldDB" id="A0AAD6FZA1"/>
<dbReference type="Proteomes" id="UP001213681">
    <property type="component" value="Unassembled WGS sequence"/>
</dbReference>
<keyword evidence="2" id="KW-1185">Reference proteome</keyword>
<name>A0AAD6FZA1_9EURO</name>